<protein>
    <submittedName>
        <fullName evidence="2">Resolvase</fullName>
    </submittedName>
</protein>
<accession>R9BTS7</accession>
<comment type="caution">
    <text evidence="2">The sequence shown here is derived from an EMBL/GenBank/DDBJ whole genome shotgun (WGS) entry which is preliminary data.</text>
</comment>
<gene>
    <name evidence="2" type="ORF">A500_17245</name>
</gene>
<evidence type="ECO:0000256" key="1">
    <source>
        <dbReference type="SAM" id="Coils"/>
    </source>
</evidence>
<dbReference type="AlphaFoldDB" id="R9BTS7"/>
<name>R9BTS7_9CLOT</name>
<organism evidence="2 3">
    <name type="scientific">Clostridium sartagoforme AAU1</name>
    <dbReference type="NCBI Taxonomy" id="1202534"/>
    <lineage>
        <taxon>Bacteria</taxon>
        <taxon>Bacillati</taxon>
        <taxon>Bacillota</taxon>
        <taxon>Clostridia</taxon>
        <taxon>Eubacteriales</taxon>
        <taxon>Clostridiaceae</taxon>
        <taxon>Clostridium</taxon>
    </lineage>
</organism>
<dbReference type="RefSeq" id="WP_016208681.1">
    <property type="nucleotide sequence ID" value="NZ_ASRV01000205.1"/>
</dbReference>
<evidence type="ECO:0000313" key="2">
    <source>
        <dbReference type="EMBL" id="EOR20402.1"/>
    </source>
</evidence>
<proteinExistence type="predicted"/>
<feature type="coiled-coil region" evidence="1">
    <location>
        <begin position="43"/>
        <end position="74"/>
    </location>
</feature>
<keyword evidence="3" id="KW-1185">Reference proteome</keyword>
<dbReference type="PATRIC" id="fig|1202534.3.peg.3432"/>
<evidence type="ECO:0000313" key="3">
    <source>
        <dbReference type="Proteomes" id="UP000013988"/>
    </source>
</evidence>
<reference evidence="2 3" key="1">
    <citation type="submission" date="2013-03" db="EMBL/GenBank/DDBJ databases">
        <title>Whole genome shotgun sequencing of Clostridium sartagoforme AAU1.</title>
        <authorList>
            <person name="Joshi C.G."/>
            <person name="Duggirala S.M."/>
            <person name="Nathani N.M."/>
            <person name="Bhatt V.D."/>
            <person name="Patel A.K."/>
            <person name="Pandya P.R."/>
            <person name="KaPatel J.A."/>
        </authorList>
    </citation>
    <scope>NUCLEOTIDE SEQUENCE [LARGE SCALE GENOMIC DNA]</scope>
    <source>
        <strain evidence="2 3">AAU1</strain>
    </source>
</reference>
<dbReference type="EMBL" id="ASRV01000205">
    <property type="protein sequence ID" value="EOR20402.1"/>
    <property type="molecule type" value="Genomic_DNA"/>
</dbReference>
<dbReference type="Proteomes" id="UP000013988">
    <property type="component" value="Unassembled WGS sequence"/>
</dbReference>
<sequence length="133" mass="15820">MQVNIKNIYQIIEKTWKKTFKAVELKIKRLLQKLSLTDDIEISRLILSQIQEYKEEVSKLKKELNTELEEEVNDSIEHYELESILQKLDNFKYLFNGSTIDEKRKLLASVLEKVVWDEDTGDLNIVYKLSKKK</sequence>
<keyword evidence="1" id="KW-0175">Coiled coil</keyword>